<evidence type="ECO:0000313" key="3">
    <source>
        <dbReference type="Proteomes" id="UP000315689"/>
    </source>
</evidence>
<reference evidence="2 3" key="1">
    <citation type="submission" date="2017-07" db="EMBL/GenBank/DDBJ databases">
        <title>Mechanisms for carbon and nitrogen cycling indicate functional differentiation within the Candidate Phyla Radiation.</title>
        <authorList>
            <person name="Danczak R.E."/>
            <person name="Johnston M.D."/>
            <person name="Kenah C."/>
            <person name="Slattery M."/>
            <person name="Wrighton K.C."/>
            <person name="Wilkins M.J."/>
        </authorList>
    </citation>
    <scope>NUCLEOTIDE SEQUENCE [LARGE SCALE GENOMIC DNA]</scope>
    <source>
        <strain evidence="2">Licking1014_7</strain>
    </source>
</reference>
<dbReference type="InterPro" id="IPR015946">
    <property type="entry name" value="KH_dom-like_a/b"/>
</dbReference>
<dbReference type="Proteomes" id="UP000315689">
    <property type="component" value="Unassembled WGS sequence"/>
</dbReference>
<dbReference type="InterPro" id="IPR000238">
    <property type="entry name" value="RbfA"/>
</dbReference>
<organism evidence="2 3">
    <name type="scientific">Candidatus Berkelbacteria bacterium Licking1014_7</name>
    <dbReference type="NCBI Taxonomy" id="2017147"/>
    <lineage>
        <taxon>Bacteria</taxon>
        <taxon>Candidatus Berkelbacteria</taxon>
    </lineage>
</organism>
<evidence type="ECO:0008006" key="4">
    <source>
        <dbReference type="Google" id="ProtNLM"/>
    </source>
</evidence>
<dbReference type="Gene3D" id="3.30.300.20">
    <property type="match status" value="1"/>
</dbReference>
<dbReference type="AlphaFoldDB" id="A0A554LHZ5"/>
<dbReference type="EMBL" id="VMGK01000024">
    <property type="protein sequence ID" value="TSC92482.1"/>
    <property type="molecule type" value="Genomic_DNA"/>
</dbReference>
<comment type="caution">
    <text evidence="2">The sequence shown here is derived from an EMBL/GenBank/DDBJ whole genome shotgun (WGS) entry which is preliminary data.</text>
</comment>
<dbReference type="SUPFAM" id="SSF89919">
    <property type="entry name" value="Ribosome-binding factor A, RbfA"/>
    <property type="match status" value="1"/>
</dbReference>
<name>A0A554LHZ5_9BACT</name>
<sequence>MYGDRMKKINALLHREIALFFQTQSNEKIDITIHEVITAPNLKFAKVYVSNFSAPRQKISAIASRQIPHLAKHLSKKVPIKYLPKIEFIDYHQSNQEKMDHIFKQIENDN</sequence>
<keyword evidence="1" id="KW-0690">Ribosome biogenesis</keyword>
<dbReference type="InterPro" id="IPR023799">
    <property type="entry name" value="RbfA_dom_sf"/>
</dbReference>
<evidence type="ECO:0000256" key="1">
    <source>
        <dbReference type="ARBA" id="ARBA00022517"/>
    </source>
</evidence>
<protein>
    <recommendedName>
        <fullName evidence="4">Ribosome-binding factor A</fullName>
    </recommendedName>
</protein>
<evidence type="ECO:0000313" key="2">
    <source>
        <dbReference type="EMBL" id="TSC92482.1"/>
    </source>
</evidence>
<gene>
    <name evidence="2" type="ORF">CEN89_661</name>
</gene>
<dbReference type="GO" id="GO:0006364">
    <property type="term" value="P:rRNA processing"/>
    <property type="evidence" value="ECO:0007669"/>
    <property type="project" value="InterPro"/>
</dbReference>
<dbReference type="Pfam" id="PF02033">
    <property type="entry name" value="RBFA"/>
    <property type="match status" value="1"/>
</dbReference>
<proteinExistence type="predicted"/>
<accession>A0A554LHZ5</accession>